<dbReference type="InterPro" id="IPR043756">
    <property type="entry name" value="DUF5702"/>
</dbReference>
<keyword evidence="2" id="KW-0812">Transmembrane</keyword>
<evidence type="ECO:0000313" key="4">
    <source>
        <dbReference type="Proteomes" id="UP000196053"/>
    </source>
</evidence>
<sequence>METLKKERYLYGSITVFLSLTLLLILSLLMTIIEGARHHTARVIAERSLTLAMDSVLAEFYGPFMDEYHLLGLDSSYGEPICSDYEITRRIEEYMSYTLTPKLGLESNVNPVELFGISIESLKLNSKTGLMDYGGDIFIHEITEYMKYKELGDIAEFFLNKASILEQPKKLSILYEEKIKVEEEILAIDEGVLALMKYIDGISTNKKGLVRSKNTGLKIESFFAKKIMFETPTMESTGINNERVFYALEKYYSNPSKLFVTVDKEFQKLSEISTYLEDLEKSLQKIQGEKEENTYLLKQLTKNMDDRDDLEADILNLENKISELERFADDIEANMADYNKELIVCTETITKKVNELNKLISGCITAVKQAILQLEQILITIEKAQPLILSYEKNLENKKEELSKDIYESLQEGLEELKKYQKDIGTGYNFPLMKDILEKNYEILLKSERNLDQAYKKLSDKDFDGAKSIYSNTYRILQEYQTKNLNLDYSSLVTYKDKTPDFIGQFKKLLEEGICALVVDYETMSSKELGNFGELPSKTAGLSKEDDQFSFLTLLNKLNLGGKNSGLDSFFQSFGDYSIDSLLKEAIDNIAKRFLLIEYINQHFYRFPCENESKETKKPSVLTYEKEYLLFGKLKDKDNLEDIIKKIILIRTLLNFTSILTDKEKWQEAKTIAATLVGFMGLPILVTITQSILMFLLAFGSGLIDTSALLMGKEIPILKKRVDLKFAELLLLNKEYIEKKAASYKEEKGFSYNDYLTLFLYFTDLDKLSFRMMDLMQENINLRYGSNFRISNCIFGFETEAVFHIKPIFTSLSFLKKILKSDFNQIYIVQGDYSY</sequence>
<dbReference type="KEGG" id="hsd:SD1D_0047"/>
<dbReference type="AlphaFoldDB" id="A0A0K8J2C3"/>
<organism evidence="3 4">
    <name type="scientific">Herbinix luporum</name>
    <dbReference type="NCBI Taxonomy" id="1679721"/>
    <lineage>
        <taxon>Bacteria</taxon>
        <taxon>Bacillati</taxon>
        <taxon>Bacillota</taxon>
        <taxon>Clostridia</taxon>
        <taxon>Lachnospirales</taxon>
        <taxon>Lachnospiraceae</taxon>
        <taxon>Herbinix</taxon>
    </lineage>
</organism>
<keyword evidence="1" id="KW-0175">Coiled coil</keyword>
<proteinExistence type="predicted"/>
<feature type="coiled-coil region" evidence="1">
    <location>
        <begin position="269"/>
        <end position="341"/>
    </location>
</feature>
<accession>A0A0K8J2C3</accession>
<dbReference type="EMBL" id="LN879430">
    <property type="protein sequence ID" value="CUH91610.1"/>
    <property type="molecule type" value="Genomic_DNA"/>
</dbReference>
<protein>
    <submittedName>
        <fullName evidence="3">Uncharacterized protein</fullName>
    </submittedName>
</protein>
<reference evidence="4" key="1">
    <citation type="submission" date="2015-09" db="EMBL/GenBank/DDBJ databases">
        <authorList>
            <person name="Wibberg D."/>
        </authorList>
    </citation>
    <scope>NUCLEOTIDE SEQUENCE [LARGE SCALE GENOMIC DNA]</scope>
    <source>
        <strain evidence="4">SD1D</strain>
    </source>
</reference>
<evidence type="ECO:0000313" key="3">
    <source>
        <dbReference type="EMBL" id="CUH91610.1"/>
    </source>
</evidence>
<dbReference type="Pfam" id="PF18960">
    <property type="entry name" value="DUF5702"/>
    <property type="match status" value="1"/>
</dbReference>
<feature type="transmembrane region" description="Helical" evidence="2">
    <location>
        <begin position="692"/>
        <end position="711"/>
    </location>
</feature>
<name>A0A0K8J2C3_9FIRM</name>
<gene>
    <name evidence="3" type="ORF">SD1D_0047</name>
</gene>
<feature type="transmembrane region" description="Helical" evidence="2">
    <location>
        <begin position="9"/>
        <end position="33"/>
    </location>
</feature>
<keyword evidence="2" id="KW-0472">Membrane</keyword>
<evidence type="ECO:0000256" key="1">
    <source>
        <dbReference type="SAM" id="Coils"/>
    </source>
</evidence>
<keyword evidence="2" id="KW-1133">Transmembrane helix</keyword>
<dbReference type="Proteomes" id="UP000196053">
    <property type="component" value="Chromosome I"/>
</dbReference>
<keyword evidence="4" id="KW-1185">Reference proteome</keyword>
<dbReference type="OrthoDB" id="5135382at2"/>
<evidence type="ECO:0000256" key="2">
    <source>
        <dbReference type="SAM" id="Phobius"/>
    </source>
</evidence>
<dbReference type="RefSeq" id="WP_058257066.1">
    <property type="nucleotide sequence ID" value="NZ_JANWKB010000051.1"/>
</dbReference>